<accession>A0A0E0NYH8</accession>
<reference evidence="2" key="1">
    <citation type="submission" date="2013-06" db="EMBL/GenBank/DDBJ databases">
        <authorList>
            <person name="Zhao Q."/>
        </authorList>
    </citation>
    <scope>NUCLEOTIDE SEQUENCE</scope>
    <source>
        <strain evidence="2">cv. W1943</strain>
    </source>
</reference>
<dbReference type="OMA" id="CKTVACA"/>
<sequence length="101" mass="10802">MSPLRRIASSRHRRHVLLPINRRPLLLSTAVAIDLAAIAALPSPSTATPFSTVPLPPAPPASAAPFSTRSVYKTVACAKGIRMPAKGFSVFRCDIEADARR</sequence>
<reference evidence="1" key="2">
    <citation type="submission" date="2015-06" db="UniProtKB">
        <authorList>
            <consortium name="EnsemblPlants"/>
        </authorList>
    </citation>
    <scope>IDENTIFICATION</scope>
</reference>
<keyword evidence="2" id="KW-1185">Reference proteome</keyword>
<dbReference type="HOGENOM" id="CLU_2296321_0_0_1"/>
<dbReference type="Gramene" id="ORUFI03G27670.1">
    <property type="protein sequence ID" value="ORUFI03G27670.1"/>
    <property type="gene ID" value="ORUFI03G27670"/>
</dbReference>
<name>A0A0E0NYH8_ORYRU</name>
<dbReference type="Proteomes" id="UP000008022">
    <property type="component" value="Unassembled WGS sequence"/>
</dbReference>
<dbReference type="EnsemblPlants" id="ORUFI03G27670.1">
    <property type="protein sequence ID" value="ORUFI03G27670.1"/>
    <property type="gene ID" value="ORUFI03G27670"/>
</dbReference>
<dbReference type="AlphaFoldDB" id="A0A0E0NYH8"/>
<protein>
    <submittedName>
        <fullName evidence="1">Uncharacterized protein</fullName>
    </submittedName>
</protein>
<organism evidence="1 2">
    <name type="scientific">Oryza rufipogon</name>
    <name type="common">Brownbeard rice</name>
    <name type="synonym">Asian wild rice</name>
    <dbReference type="NCBI Taxonomy" id="4529"/>
    <lineage>
        <taxon>Eukaryota</taxon>
        <taxon>Viridiplantae</taxon>
        <taxon>Streptophyta</taxon>
        <taxon>Embryophyta</taxon>
        <taxon>Tracheophyta</taxon>
        <taxon>Spermatophyta</taxon>
        <taxon>Magnoliopsida</taxon>
        <taxon>Liliopsida</taxon>
        <taxon>Poales</taxon>
        <taxon>Poaceae</taxon>
        <taxon>BOP clade</taxon>
        <taxon>Oryzoideae</taxon>
        <taxon>Oryzeae</taxon>
        <taxon>Oryzinae</taxon>
        <taxon>Oryza</taxon>
    </lineage>
</organism>
<proteinExistence type="predicted"/>
<evidence type="ECO:0000313" key="1">
    <source>
        <dbReference type="EnsemblPlants" id="ORUFI03G27670.1"/>
    </source>
</evidence>
<evidence type="ECO:0000313" key="2">
    <source>
        <dbReference type="Proteomes" id="UP000008022"/>
    </source>
</evidence>